<evidence type="ECO:0000313" key="6">
    <source>
        <dbReference type="Proteomes" id="UP001152795"/>
    </source>
</evidence>
<dbReference type="PANTHER" id="PTHR16146">
    <property type="entry name" value="INTELECTIN"/>
    <property type="match status" value="1"/>
</dbReference>
<evidence type="ECO:0000256" key="1">
    <source>
        <dbReference type="ARBA" id="ARBA00022723"/>
    </source>
</evidence>
<sequence length="363" mass="41305">MLIKIIQLFLLVITCCVQENVAKTISSTDSPKIESTQVSTGKEHRKEFGKVVIHPTECTRRKQGKLHYDVENGRLLLCYHNQWRELGWKINSPKKGKLPTSCLDAKFKGQDKGDGLYWINPEGVDDLKKSFLAYCDMTTAGGGWTLVAKITHDYAWICPDRKGDNCLGSNVDPLTANLFHSVHARDFVDLTVTSDENSGIHLKNSIIRKLFMSGRQSVRFSYITSSEGWTPSEDAYAAFDSEKANKMFLGRTLADYSRDNGDYTWNVLRHERKRLTFSGSIICWGMDVDSDYRYYDQGLHVGMPTKGNKKCHLSNDETQVMLKSHYARLDSTGRTAEWDRAQFGFLGSKFLQAPCQRIALWVR</sequence>
<reference evidence="5" key="1">
    <citation type="submission" date="2020-04" db="EMBL/GenBank/DDBJ databases">
        <authorList>
            <person name="Alioto T."/>
            <person name="Alioto T."/>
            <person name="Gomez Garrido J."/>
        </authorList>
    </citation>
    <scope>NUCLEOTIDE SEQUENCE</scope>
    <source>
        <strain evidence="5">A484AB</strain>
    </source>
</reference>
<evidence type="ECO:0000256" key="3">
    <source>
        <dbReference type="ARBA" id="ARBA00022837"/>
    </source>
</evidence>
<dbReference type="GO" id="GO:0005615">
    <property type="term" value="C:extracellular space"/>
    <property type="evidence" value="ECO:0007669"/>
    <property type="project" value="TreeGrafter"/>
</dbReference>
<organism evidence="5 6">
    <name type="scientific">Paramuricea clavata</name>
    <name type="common">Red gorgonian</name>
    <name type="synonym">Violescent sea-whip</name>
    <dbReference type="NCBI Taxonomy" id="317549"/>
    <lineage>
        <taxon>Eukaryota</taxon>
        <taxon>Metazoa</taxon>
        <taxon>Cnidaria</taxon>
        <taxon>Anthozoa</taxon>
        <taxon>Octocorallia</taxon>
        <taxon>Malacalcyonacea</taxon>
        <taxon>Plexauridae</taxon>
        <taxon>Paramuricea</taxon>
    </lineage>
</organism>
<proteinExistence type="predicted"/>
<keyword evidence="3" id="KW-0106">Calcium</keyword>
<dbReference type="InterPro" id="IPR036056">
    <property type="entry name" value="Fibrinogen-like_C"/>
</dbReference>
<dbReference type="InterPro" id="IPR002181">
    <property type="entry name" value="Fibrinogen_a/b/g_C_dom"/>
</dbReference>
<dbReference type="OrthoDB" id="5971203at2759"/>
<dbReference type="PANTHER" id="PTHR16146:SF46">
    <property type="entry name" value="INTELECTIN-1A-RELATED"/>
    <property type="match status" value="1"/>
</dbReference>
<evidence type="ECO:0000256" key="2">
    <source>
        <dbReference type="ARBA" id="ARBA00022734"/>
    </source>
</evidence>
<dbReference type="AlphaFoldDB" id="A0A6S7FBZ3"/>
<dbReference type="SUPFAM" id="SSF56496">
    <property type="entry name" value="Fibrinogen C-terminal domain-like"/>
    <property type="match status" value="1"/>
</dbReference>
<evidence type="ECO:0000256" key="4">
    <source>
        <dbReference type="ARBA" id="ARBA00023157"/>
    </source>
</evidence>
<name>A0A6S7FBZ3_PARCT</name>
<protein>
    <submittedName>
        <fullName evidence="5">Uncharacterized protein</fullName>
    </submittedName>
</protein>
<dbReference type="PROSITE" id="PS51406">
    <property type="entry name" value="FIBRINOGEN_C_2"/>
    <property type="match status" value="1"/>
</dbReference>
<dbReference type="GO" id="GO:0070492">
    <property type="term" value="F:oligosaccharide binding"/>
    <property type="evidence" value="ECO:0007669"/>
    <property type="project" value="TreeGrafter"/>
</dbReference>
<keyword evidence="6" id="KW-1185">Reference proteome</keyword>
<keyword evidence="2" id="KW-0430">Lectin</keyword>
<gene>
    <name evidence="5" type="ORF">PACLA_8A014567</name>
</gene>
<keyword evidence="1" id="KW-0479">Metal-binding</keyword>
<dbReference type="Gene3D" id="3.90.215.10">
    <property type="entry name" value="Gamma Fibrinogen, chain A, domain 1"/>
    <property type="match status" value="1"/>
</dbReference>
<keyword evidence="4" id="KW-1015">Disulfide bond</keyword>
<dbReference type="NCBIfam" id="NF040941">
    <property type="entry name" value="GGGWT_bact"/>
    <property type="match status" value="1"/>
</dbReference>
<comment type="caution">
    <text evidence="5">The sequence shown here is derived from an EMBL/GenBank/DDBJ whole genome shotgun (WGS) entry which is preliminary data.</text>
</comment>
<dbReference type="EMBL" id="CACRXK020000011">
    <property type="protein sequence ID" value="CAB3976744.1"/>
    <property type="molecule type" value="Genomic_DNA"/>
</dbReference>
<dbReference type="Pfam" id="PF00147">
    <property type="entry name" value="Fibrinogen_C"/>
    <property type="match status" value="1"/>
</dbReference>
<dbReference type="GO" id="GO:0046872">
    <property type="term" value="F:metal ion binding"/>
    <property type="evidence" value="ECO:0007669"/>
    <property type="project" value="UniProtKB-KW"/>
</dbReference>
<dbReference type="InterPro" id="IPR014716">
    <property type="entry name" value="Fibrinogen_a/b/g_C_1"/>
</dbReference>
<accession>A0A6S7FBZ3</accession>
<dbReference type="Proteomes" id="UP001152795">
    <property type="component" value="Unassembled WGS sequence"/>
</dbReference>
<evidence type="ECO:0000313" key="5">
    <source>
        <dbReference type="EMBL" id="CAB3976744.1"/>
    </source>
</evidence>